<dbReference type="CDD" id="cd14785">
    <property type="entry name" value="V-ATPase_C"/>
    <property type="match status" value="1"/>
</dbReference>
<dbReference type="InterPro" id="IPR004907">
    <property type="entry name" value="ATPase_V1-cplx_csu"/>
</dbReference>
<dbReference type="GO" id="GO:0000221">
    <property type="term" value="C:vacuolar proton-transporting V-type ATPase, V1 domain"/>
    <property type="evidence" value="ECO:0007669"/>
    <property type="project" value="TreeGrafter"/>
</dbReference>
<keyword evidence="2 6" id="KW-0813">Transport</keyword>
<dbReference type="Proteomes" id="UP001314263">
    <property type="component" value="Unassembled WGS sequence"/>
</dbReference>
<keyword evidence="4 6" id="KW-0406">Ion transport</keyword>
<accession>A0AAV1HTR1</accession>
<evidence type="ECO:0000313" key="7">
    <source>
        <dbReference type="EMBL" id="CAK0741463.1"/>
    </source>
</evidence>
<dbReference type="Gene3D" id="1.20.1460.10">
    <property type="entry name" value="subunit c (vma5p) of the yeast v-atpase, domain 2"/>
    <property type="match status" value="1"/>
</dbReference>
<dbReference type="Gene3D" id="3.30.70.1180">
    <property type="entry name" value="Vacuolar atp synthase subunit c, domain 1"/>
    <property type="match status" value="1"/>
</dbReference>
<evidence type="ECO:0000256" key="6">
    <source>
        <dbReference type="RuleBase" id="RU364010"/>
    </source>
</evidence>
<dbReference type="EMBL" id="CAUYUE010000002">
    <property type="protein sequence ID" value="CAK0741463.1"/>
    <property type="molecule type" value="Genomic_DNA"/>
</dbReference>
<dbReference type="Pfam" id="PF03223">
    <property type="entry name" value="V-ATPase_C"/>
    <property type="match status" value="1"/>
</dbReference>
<evidence type="ECO:0000313" key="8">
    <source>
        <dbReference type="Proteomes" id="UP001314263"/>
    </source>
</evidence>
<dbReference type="InterPro" id="IPR036132">
    <property type="entry name" value="Vac_ATP_synth_c_sf"/>
</dbReference>
<name>A0AAV1HTR1_9CHLO</name>
<evidence type="ECO:0000256" key="1">
    <source>
        <dbReference type="ARBA" id="ARBA00006138"/>
    </source>
</evidence>
<comment type="subunit">
    <text evidence="6">V-ATPase is a heteromultimeric enzyme composed of a peripheral catalytic V1 complex (components A to H) attached to an integral membrane V0 proton pore complex.</text>
</comment>
<dbReference type="GO" id="GO:0046961">
    <property type="term" value="F:proton-transporting ATPase activity, rotational mechanism"/>
    <property type="evidence" value="ECO:0007669"/>
    <property type="project" value="InterPro"/>
</dbReference>
<comment type="function">
    <text evidence="6">Subunit of the V1 complex of vacuolar(H+)-ATPase (V-ATPase), a multisubunit enzyme composed of a peripheral complex (V1) that hydrolyzes ATP and a membrane integral complex (V0) that translocates protons. V-ATPase is responsible for acidifying and maintaining the pH of intracellular compartments and in some cell types, is targeted to the plasma membrane, where it is responsible for acidifying the extracellular environment. Subunit C is necessary for the assembly of the catalytic sector of the enzyme and is likely to have a specific function in its catalytic activity.</text>
</comment>
<evidence type="ECO:0000256" key="5">
    <source>
        <dbReference type="ARBA" id="ARBA00025445"/>
    </source>
</evidence>
<proteinExistence type="inferred from homology"/>
<dbReference type="Gene3D" id="3.30.70.100">
    <property type="match status" value="1"/>
</dbReference>
<keyword evidence="3 6" id="KW-0375">Hydrogen ion transport</keyword>
<dbReference type="AlphaFoldDB" id="A0AAV1HTR1"/>
<comment type="caution">
    <text evidence="7">The sequence shown here is derived from an EMBL/GenBank/DDBJ whole genome shotgun (WGS) entry which is preliminary data.</text>
</comment>
<gene>
    <name evidence="7" type="ORF">CVIRNUC_001326</name>
</gene>
<sequence length="373" mass="42037">MYWLVCLPILESEERTWTLLQNKTTYESDLSINFKFAIPELRVGTLDILMGLSDDLVKVNALVESVVNKIRRQLFEMASPGRDDDFQEVSVAGQRPDQYLESFSWDEAKYPPRRALNETVSAITETTQKLEDDLKVRMSEYNQLKGQVTAAARKQTGSLAVRDLTGLVSEDDAVNTENLLTLFTVVSKHDKGEWLSTYETLSDFVVPRSSKLIFEDNDYSLYSVTLFKRVADSWKQAARSKGFQVRDYEFDQEMQSNQSEAAKALKASADKKRAQLEEWSASAYGEAFSAWIHICAIRLFVESILRYGLPPKFLAALMKPNQKSTARLRKTLASLFGNAGTNQYFDGDDKGASGLAGDTEMYPYVSFSISVDG</sequence>
<dbReference type="PANTHER" id="PTHR10137:SF0">
    <property type="entry name" value="V-TYPE PROTON ATPASE SUBUNIT C"/>
    <property type="match status" value="1"/>
</dbReference>
<dbReference type="PANTHER" id="PTHR10137">
    <property type="entry name" value="V-TYPE PROTON ATPASE SUBUNIT C"/>
    <property type="match status" value="1"/>
</dbReference>
<evidence type="ECO:0000256" key="2">
    <source>
        <dbReference type="ARBA" id="ARBA00022448"/>
    </source>
</evidence>
<keyword evidence="8" id="KW-1185">Reference proteome</keyword>
<evidence type="ECO:0000256" key="3">
    <source>
        <dbReference type="ARBA" id="ARBA00022781"/>
    </source>
</evidence>
<dbReference type="FunFam" id="3.30.70.100:FF:000002">
    <property type="entry name" value="V-type proton ATPase subunit C"/>
    <property type="match status" value="1"/>
</dbReference>
<dbReference type="SUPFAM" id="SSF118203">
    <property type="entry name" value="Vacuolar ATP synthase subunit C"/>
    <property type="match status" value="1"/>
</dbReference>
<comment type="function">
    <text evidence="5">Subunit of the peripheral V1 complex of vacuolar ATPase. Subunit C is necessary for the assembly of the catalytic sector of the enzyme and is likely to have a specific function in its catalytic activity. V-ATPase is responsible for acidifying a variety of intracellular compartments in eukaryotic cells.</text>
</comment>
<comment type="similarity">
    <text evidence="1 6">Belongs to the V-ATPase C subunit family.</text>
</comment>
<protein>
    <recommendedName>
        <fullName evidence="6">V-type proton ATPase subunit C</fullName>
    </recommendedName>
</protein>
<evidence type="ECO:0000256" key="4">
    <source>
        <dbReference type="ARBA" id="ARBA00023065"/>
    </source>
</evidence>
<organism evidence="7 8">
    <name type="scientific">Coccomyxa viridis</name>
    <dbReference type="NCBI Taxonomy" id="1274662"/>
    <lineage>
        <taxon>Eukaryota</taxon>
        <taxon>Viridiplantae</taxon>
        <taxon>Chlorophyta</taxon>
        <taxon>core chlorophytes</taxon>
        <taxon>Trebouxiophyceae</taxon>
        <taxon>Trebouxiophyceae incertae sedis</taxon>
        <taxon>Coccomyxaceae</taxon>
        <taxon>Coccomyxa</taxon>
    </lineage>
</organism>
<reference evidence="7 8" key="1">
    <citation type="submission" date="2023-10" db="EMBL/GenBank/DDBJ databases">
        <authorList>
            <person name="Maclean D."/>
            <person name="Macfadyen A."/>
        </authorList>
    </citation>
    <scope>NUCLEOTIDE SEQUENCE [LARGE SCALE GENOMIC DNA]</scope>
</reference>